<evidence type="ECO:0000256" key="1">
    <source>
        <dbReference type="SAM" id="Phobius"/>
    </source>
</evidence>
<dbReference type="EMBL" id="UOFV01000487">
    <property type="protein sequence ID" value="VAX04670.1"/>
    <property type="molecule type" value="Genomic_DNA"/>
</dbReference>
<dbReference type="PROSITE" id="PS51257">
    <property type="entry name" value="PROKAR_LIPOPROTEIN"/>
    <property type="match status" value="1"/>
</dbReference>
<evidence type="ECO:0000313" key="2">
    <source>
        <dbReference type="EMBL" id="VAX04670.1"/>
    </source>
</evidence>
<proteinExistence type="predicted"/>
<organism evidence="2">
    <name type="scientific">hydrothermal vent metagenome</name>
    <dbReference type="NCBI Taxonomy" id="652676"/>
    <lineage>
        <taxon>unclassified sequences</taxon>
        <taxon>metagenomes</taxon>
        <taxon>ecological metagenomes</taxon>
    </lineage>
</organism>
<accession>A0A3B1B2Z4</accession>
<sequence length="79" mass="8763">MKQIPWQKHHEKLLPWVAGAGFAVSHIVIASSCTLPKEGRCSTCGGCVVALAAIVTWAIYKKREDKKEGTEFYEKNTQS</sequence>
<feature type="transmembrane region" description="Helical" evidence="1">
    <location>
        <begin position="40"/>
        <end position="60"/>
    </location>
</feature>
<gene>
    <name evidence="2" type="ORF">MNBD_GAMMA19-2237</name>
</gene>
<keyword evidence="1" id="KW-1133">Transmembrane helix</keyword>
<keyword evidence="1" id="KW-0472">Membrane</keyword>
<keyword evidence="1" id="KW-0812">Transmembrane</keyword>
<dbReference type="AlphaFoldDB" id="A0A3B1B2Z4"/>
<protein>
    <submittedName>
        <fullName evidence="2">Uncharacterized protein</fullName>
    </submittedName>
</protein>
<reference evidence="2" key="1">
    <citation type="submission" date="2018-06" db="EMBL/GenBank/DDBJ databases">
        <authorList>
            <person name="Zhirakovskaya E."/>
        </authorList>
    </citation>
    <scope>NUCLEOTIDE SEQUENCE</scope>
</reference>
<name>A0A3B1B2Z4_9ZZZZ</name>